<dbReference type="Proteomes" id="UP001497482">
    <property type="component" value="Chromosome 4"/>
</dbReference>
<organism evidence="1 2">
    <name type="scientific">Knipowitschia caucasica</name>
    <name type="common">Caucasian dwarf goby</name>
    <name type="synonym">Pomatoschistus caucasicus</name>
    <dbReference type="NCBI Taxonomy" id="637954"/>
    <lineage>
        <taxon>Eukaryota</taxon>
        <taxon>Metazoa</taxon>
        <taxon>Chordata</taxon>
        <taxon>Craniata</taxon>
        <taxon>Vertebrata</taxon>
        <taxon>Euteleostomi</taxon>
        <taxon>Actinopterygii</taxon>
        <taxon>Neopterygii</taxon>
        <taxon>Teleostei</taxon>
        <taxon>Neoteleostei</taxon>
        <taxon>Acanthomorphata</taxon>
        <taxon>Gobiaria</taxon>
        <taxon>Gobiiformes</taxon>
        <taxon>Gobioidei</taxon>
        <taxon>Gobiidae</taxon>
        <taxon>Gobiinae</taxon>
        <taxon>Knipowitschia</taxon>
    </lineage>
</organism>
<proteinExistence type="predicted"/>
<accession>A0AAV2LSH6</accession>
<sequence length="91" mass="10391">MPHRQWTLKRADGQAFVRLCVLEVRLGYTFLEWGSPREEILSTKNDAILDGAFGVIPGQGHEVEGCECSVILKKELSSLCKESRNCREYKY</sequence>
<gene>
    <name evidence="1" type="ORF">KC01_LOCUS31780</name>
</gene>
<evidence type="ECO:0000313" key="2">
    <source>
        <dbReference type="Proteomes" id="UP001497482"/>
    </source>
</evidence>
<evidence type="ECO:0000313" key="1">
    <source>
        <dbReference type="EMBL" id="CAL1604223.1"/>
    </source>
</evidence>
<dbReference type="AlphaFoldDB" id="A0AAV2LSH6"/>
<protein>
    <submittedName>
        <fullName evidence="1">Uncharacterized protein</fullName>
    </submittedName>
</protein>
<name>A0AAV2LSH6_KNICA</name>
<reference evidence="1 2" key="1">
    <citation type="submission" date="2024-04" db="EMBL/GenBank/DDBJ databases">
        <authorList>
            <person name="Waldvogel A.-M."/>
            <person name="Schoenle A."/>
        </authorList>
    </citation>
    <scope>NUCLEOTIDE SEQUENCE [LARGE SCALE GENOMIC DNA]</scope>
</reference>
<dbReference type="EMBL" id="OZ035826">
    <property type="protein sequence ID" value="CAL1604223.1"/>
    <property type="molecule type" value="Genomic_DNA"/>
</dbReference>
<keyword evidence="2" id="KW-1185">Reference proteome</keyword>